<evidence type="ECO:0000313" key="2">
    <source>
        <dbReference type="EMBL" id="EAU29539.1"/>
    </source>
</evidence>
<dbReference type="HOGENOM" id="CLU_153989_0_0_1"/>
<keyword evidence="1" id="KW-0732">Signal</keyword>
<evidence type="ECO:0000313" key="3">
    <source>
        <dbReference type="Proteomes" id="UP000007963"/>
    </source>
</evidence>
<evidence type="ECO:0000256" key="1">
    <source>
        <dbReference type="SAM" id="SignalP"/>
    </source>
</evidence>
<proteinExistence type="predicted"/>
<dbReference type="RefSeq" id="XP_001209392.1">
    <property type="nucleotide sequence ID" value="XM_001209392.1"/>
</dbReference>
<feature type="signal peptide" evidence="1">
    <location>
        <begin position="1"/>
        <end position="17"/>
    </location>
</feature>
<name>Q0C894_ASPTN</name>
<dbReference type="VEuPathDB" id="FungiDB:ATEG_10090"/>
<dbReference type="EMBL" id="CH476609">
    <property type="protein sequence ID" value="EAU29539.1"/>
    <property type="molecule type" value="Genomic_DNA"/>
</dbReference>
<dbReference type="AlphaFoldDB" id="Q0C894"/>
<accession>Q0C894</accession>
<gene>
    <name evidence="2" type="ORF">ATEG_10090</name>
</gene>
<dbReference type="OMA" id="WTGANAN"/>
<organism evidence="2 3">
    <name type="scientific">Aspergillus terreus (strain NIH 2624 / FGSC A1156)</name>
    <dbReference type="NCBI Taxonomy" id="341663"/>
    <lineage>
        <taxon>Eukaryota</taxon>
        <taxon>Fungi</taxon>
        <taxon>Dikarya</taxon>
        <taxon>Ascomycota</taxon>
        <taxon>Pezizomycotina</taxon>
        <taxon>Eurotiomycetes</taxon>
        <taxon>Eurotiomycetidae</taxon>
        <taxon>Eurotiales</taxon>
        <taxon>Aspergillaceae</taxon>
        <taxon>Aspergillus</taxon>
        <taxon>Aspergillus subgen. Circumdati</taxon>
    </lineage>
</organism>
<dbReference type="OrthoDB" id="3497702at2759"/>
<feature type="chain" id="PRO_5004170040" evidence="1">
    <location>
        <begin position="18"/>
        <end position="136"/>
    </location>
</feature>
<dbReference type="GeneID" id="4319528"/>
<reference evidence="3" key="1">
    <citation type="submission" date="2005-09" db="EMBL/GenBank/DDBJ databases">
        <title>Annotation of the Aspergillus terreus NIH2624 genome.</title>
        <authorList>
            <person name="Birren B.W."/>
            <person name="Lander E.S."/>
            <person name="Galagan J.E."/>
            <person name="Nusbaum C."/>
            <person name="Devon K."/>
            <person name="Henn M."/>
            <person name="Ma L.-J."/>
            <person name="Jaffe D.B."/>
            <person name="Butler J."/>
            <person name="Alvarez P."/>
            <person name="Gnerre S."/>
            <person name="Grabherr M."/>
            <person name="Kleber M."/>
            <person name="Mauceli E.W."/>
            <person name="Brockman W."/>
            <person name="Rounsley S."/>
            <person name="Young S.K."/>
            <person name="LaButti K."/>
            <person name="Pushparaj V."/>
            <person name="DeCaprio D."/>
            <person name="Crawford M."/>
            <person name="Koehrsen M."/>
            <person name="Engels R."/>
            <person name="Montgomery P."/>
            <person name="Pearson M."/>
            <person name="Howarth C."/>
            <person name="Larson L."/>
            <person name="Luoma S."/>
            <person name="White J."/>
            <person name="Alvarado L."/>
            <person name="Kodira C.D."/>
            <person name="Zeng Q."/>
            <person name="Oleary S."/>
            <person name="Yandava C."/>
            <person name="Denning D.W."/>
            <person name="Nierman W.C."/>
            <person name="Milne T."/>
            <person name="Madden K."/>
        </authorList>
    </citation>
    <scope>NUCLEOTIDE SEQUENCE [LARGE SCALE GENOMIC DNA]</scope>
    <source>
        <strain evidence="3">NIH 2624 / FGSC A1156</strain>
    </source>
</reference>
<sequence length="136" mass="14735">MKLATTLGLAFVVHASASPCSPPGIVFQSGKNHPWEDTATVKLANDWSGKHAEAEVPLDRKDYSIELLYGNSDLSQDGGIYATSAELTQFSQRTGCVVKLDEPKIHAQVNAHATWTFLDRGAWVNVKDGTVTCGEF</sequence>
<dbReference type="Proteomes" id="UP000007963">
    <property type="component" value="Unassembled WGS sequence"/>
</dbReference>
<protein>
    <submittedName>
        <fullName evidence="2">Uncharacterized protein</fullName>
    </submittedName>
</protein>